<feature type="domain" description="DUF7507" evidence="1">
    <location>
        <begin position="62"/>
        <end position="146"/>
    </location>
</feature>
<dbReference type="Pfam" id="PF24346">
    <property type="entry name" value="DUF7507"/>
    <property type="match status" value="10"/>
</dbReference>
<feature type="domain" description="DUF7507" evidence="1">
    <location>
        <begin position="987"/>
        <end position="1087"/>
    </location>
</feature>
<dbReference type="NCBIfam" id="TIGR04131">
    <property type="entry name" value="Bac_Flav_CTERM"/>
    <property type="match status" value="1"/>
</dbReference>
<feature type="domain" description="DUF7507" evidence="1">
    <location>
        <begin position="442"/>
        <end position="542"/>
    </location>
</feature>
<organism evidence="2 3">
    <name type="scientific">Flagellimonas zhangzhouensis</name>
    <dbReference type="NCBI Taxonomy" id="1073328"/>
    <lineage>
        <taxon>Bacteria</taxon>
        <taxon>Pseudomonadati</taxon>
        <taxon>Bacteroidota</taxon>
        <taxon>Flavobacteriia</taxon>
        <taxon>Flavobacteriales</taxon>
        <taxon>Flavobacteriaceae</taxon>
        <taxon>Flagellimonas</taxon>
    </lineage>
</organism>
<dbReference type="PANTHER" id="PTHR34819:SF5">
    <property type="entry name" value="CONSERVED REPEAT DOMAIN PROTEIN"/>
    <property type="match status" value="1"/>
</dbReference>
<feature type="domain" description="DUF7507" evidence="1">
    <location>
        <begin position="305"/>
        <end position="407"/>
    </location>
</feature>
<dbReference type="PANTHER" id="PTHR34819">
    <property type="entry name" value="LARGE CYSTEINE-RICH PERIPLASMIC PROTEIN OMCB"/>
    <property type="match status" value="1"/>
</dbReference>
<accession>A0A1H2SST9</accession>
<feature type="domain" description="DUF7507" evidence="1">
    <location>
        <begin position="167"/>
        <end position="272"/>
    </location>
</feature>
<reference evidence="3" key="1">
    <citation type="submission" date="2016-10" db="EMBL/GenBank/DDBJ databases">
        <authorList>
            <person name="Varghese N."/>
            <person name="Submissions S."/>
        </authorList>
    </citation>
    <scope>NUCLEOTIDE SEQUENCE [LARGE SCALE GENOMIC DNA]</scope>
    <source>
        <strain evidence="3">DSM 25030</strain>
    </source>
</reference>
<feature type="domain" description="DUF7507" evidence="1">
    <location>
        <begin position="714"/>
        <end position="815"/>
    </location>
</feature>
<dbReference type="EMBL" id="FNMY01000001">
    <property type="protein sequence ID" value="SDW34525.1"/>
    <property type="molecule type" value="Genomic_DNA"/>
</dbReference>
<dbReference type="NCBIfam" id="TIGR01451">
    <property type="entry name" value="B_ant_repeat"/>
    <property type="match status" value="2"/>
</dbReference>
<dbReference type="InterPro" id="IPR047589">
    <property type="entry name" value="DUF11_rpt"/>
</dbReference>
<dbReference type="OrthoDB" id="599464at2"/>
<protein>
    <submittedName>
        <fullName evidence="2">Conserved repeat domain-containing protein/gliding motility-associated C-terminal domain-containing protein</fullName>
    </submittedName>
</protein>
<feature type="domain" description="DUF7507" evidence="1">
    <location>
        <begin position="1258"/>
        <end position="1357"/>
    </location>
</feature>
<dbReference type="InterPro" id="IPR051172">
    <property type="entry name" value="Chlamydia_OmcB"/>
</dbReference>
<proteinExistence type="predicted"/>
<dbReference type="InterPro" id="IPR055354">
    <property type="entry name" value="DUF7507"/>
</dbReference>
<name>A0A1H2SST9_9FLAO</name>
<dbReference type="RefSeq" id="WP_090296892.1">
    <property type="nucleotide sequence ID" value="NZ_FNKI01000002.1"/>
</dbReference>
<dbReference type="Proteomes" id="UP000199592">
    <property type="component" value="Unassembled WGS sequence"/>
</dbReference>
<keyword evidence="3" id="KW-1185">Reference proteome</keyword>
<dbReference type="Pfam" id="PF13585">
    <property type="entry name" value="CHU_C"/>
    <property type="match status" value="1"/>
</dbReference>
<evidence type="ECO:0000313" key="2">
    <source>
        <dbReference type="EMBL" id="SDW34525.1"/>
    </source>
</evidence>
<feature type="domain" description="DUF7507" evidence="1">
    <location>
        <begin position="575"/>
        <end position="677"/>
    </location>
</feature>
<evidence type="ECO:0000313" key="3">
    <source>
        <dbReference type="Proteomes" id="UP000199592"/>
    </source>
</evidence>
<dbReference type="STRING" id="1073328.SAMN05216294_2599"/>
<feature type="domain" description="DUF7507" evidence="1">
    <location>
        <begin position="849"/>
        <end position="950"/>
    </location>
</feature>
<dbReference type="InterPro" id="IPR026341">
    <property type="entry name" value="T9SS_type_B"/>
</dbReference>
<gene>
    <name evidence="2" type="ORF">SAMN04487892_1240</name>
</gene>
<sequence>MLTQLLPNKRTTTFLVLLLILFFCSISLFGKYKDHNSLSVKHEENPTPYVPQISFEKSGFAVDCNTIAYTFTLKNQSTEGEIFIDVVLNDPMLGGVLNILPSGDTNLNDKLDPGETWEYSDQYNIQPTDIIAGEVTNQATVTANVEGQGVNVIENAEATVDLTNCQNPTIGIIKFGDIQDLNGDGCQETIIYMITVQNTGNMPLDQVVVTDPVVYEGNIPGPAAADDIGNDGILSPGETWNYTFNWLIDTDLLIGGNMDNQAIVNAEIENTNTQVSDFSHPDDFNSDDFTSTPVDDLDCINFAQIGLVKVSDGFVDVNQDGCDDSILYKFTVTNTGNVALYNIVIEDEDVLGLADIPGPTENSDVGMDEILSAGETWTYEALYAIKQIDIDNGSVNNQASVDAYTVSTDILIEDNSHASDLFMDGITRTPINVACAEGAGGIGLIKKGELYDLDEDGCEESILYEFTVTNMGDVDLKDIVLEDEELLGLADIPGPLDGDDIGGDEVLSVGEVWTYHAVYAITQEDIDFGSVVNQATVMGKTVGLELPVSDNSDNTDNFNNRWTRVIVTESCADGNPEIALIKTGEPIDVDEDGCFESIRYTFTVTNVGEINLHSIVVEDEDQLGLADIPGPTDGSDIGLDDILSVGEVWTYEAIYALKPDDIDAGEAINQATVVGLTVGLDLPVVDDSDFDNNNDNNETHTLVDNNFCTEGSGAIALIKTGVVQDLDEDGCDESILYTFEVRNVGDVNLKEIVVEDEDELGLPNIPGPLEGNDIGMDGILSVGEVWFYQAVYDIKQEDLDLGVKVNQATVVAKTVGLELPVADDSDHTDEFNNRPTRTEITNGCVDGGPGIGLIKTGLVIDVDQDGCDDSIRYTFRVTNTGNVALHEIIVEDQDELGLANIPGPTEGSDIGMDGMLSAGEVWTYEVLYQLTQDDIDLGEKHNQASVTALTEGLDLPMFDFSDHTNNIEDRETITLVPNDACVIGIGAIGLIKTGTPIDVNNDGCFESIRYQFKVTNIGATNLYNIVVEDEDELGLADIPGPLDGDDIGLDGMLSPNETWTFEAIYDLTQEDVDLGEVHNQASVTALTVGYDLPVSDLSDHTNTVENRETVTMFNEACIEGAANMYLLKTGDLVDVNGDGCSDSILYRFELTNNGDVDIIEISLEDEFIDPDLIGLLPESDTNNDGILSVGETWFYEALYALTPEDLDTGEVSNRALASGLVDQTNIPITDYSHETTIDDDGFTITLVPAGSCLGDAIPRITLIKTATLSDLDDDGCPESIDYTFSVSNLGDLDLRDVVISDAELFTATISVPVSATDTNNDEILSVGETWTFEVNYSLTPDDIDSGIVTNSATVSANLVNVDVSVWDTSDDNSPDENDPTQTLIPSDICDNTGPIEAFEIFNGITPNNDGINDYFQINGIEIYPNNNLKIFNRWGVLIYEADGYGLDSKWFYGVSEGRATLQKDRELPSGTYFYILSFTGDNPGESSYSGYLYINRD</sequence>
<evidence type="ECO:0000259" key="1">
    <source>
        <dbReference type="Pfam" id="PF24346"/>
    </source>
</evidence>
<feature type="domain" description="DUF7507" evidence="1">
    <location>
        <begin position="1123"/>
        <end position="1222"/>
    </location>
</feature>